<accession>K0RY61</accession>
<dbReference type="InterPro" id="IPR032675">
    <property type="entry name" value="LRR_dom_sf"/>
</dbReference>
<gene>
    <name evidence="1" type="ORF">THAOC_26711</name>
</gene>
<protein>
    <recommendedName>
        <fullName evidence="3">Leucine-rich repeat domain-containing protein</fullName>
    </recommendedName>
</protein>
<reference evidence="1 2" key="1">
    <citation type="journal article" date="2012" name="Genome Biol.">
        <title>Genome and low-iron response of an oceanic diatom adapted to chronic iron limitation.</title>
        <authorList>
            <person name="Lommer M."/>
            <person name="Specht M."/>
            <person name="Roy A.S."/>
            <person name="Kraemer L."/>
            <person name="Andreson R."/>
            <person name="Gutowska M.A."/>
            <person name="Wolf J."/>
            <person name="Bergner S.V."/>
            <person name="Schilhabel M.B."/>
            <person name="Klostermeier U.C."/>
            <person name="Beiko R.G."/>
            <person name="Rosenstiel P."/>
            <person name="Hippler M."/>
            <person name="Laroche J."/>
        </authorList>
    </citation>
    <scope>NUCLEOTIDE SEQUENCE [LARGE SCALE GENOMIC DNA]</scope>
    <source>
        <strain evidence="1 2">CCMP1005</strain>
    </source>
</reference>
<dbReference type="Pfam" id="PF13306">
    <property type="entry name" value="LRR_5"/>
    <property type="match status" value="1"/>
</dbReference>
<dbReference type="InterPro" id="IPR026906">
    <property type="entry name" value="LRR_5"/>
</dbReference>
<comment type="caution">
    <text evidence="1">The sequence shown here is derived from an EMBL/GenBank/DDBJ whole genome shotgun (WGS) entry which is preliminary data.</text>
</comment>
<dbReference type="EMBL" id="AGNL01037032">
    <property type="protein sequence ID" value="EJK53776.1"/>
    <property type="molecule type" value="Genomic_DNA"/>
</dbReference>
<sequence>VLGRVGAGAGGLPVRAVGDDPGYQTNPMGDQLQQAASHPEVFLLYEGGQVTEELRRSLTHVRVGTQVTKIPNSAFSGCGKLVEIEFNEGLQVIGAHAFDGCESLRSVTLPSTVTELACGHLSAATA</sequence>
<proteinExistence type="predicted"/>
<keyword evidence="2" id="KW-1185">Reference proteome</keyword>
<evidence type="ECO:0000313" key="2">
    <source>
        <dbReference type="Proteomes" id="UP000266841"/>
    </source>
</evidence>
<dbReference type="Gene3D" id="3.80.10.10">
    <property type="entry name" value="Ribonuclease Inhibitor"/>
    <property type="match status" value="1"/>
</dbReference>
<evidence type="ECO:0000313" key="1">
    <source>
        <dbReference type="EMBL" id="EJK53776.1"/>
    </source>
</evidence>
<dbReference type="SUPFAM" id="SSF52058">
    <property type="entry name" value="L domain-like"/>
    <property type="match status" value="1"/>
</dbReference>
<feature type="non-terminal residue" evidence="1">
    <location>
        <position position="1"/>
    </location>
</feature>
<dbReference type="Proteomes" id="UP000266841">
    <property type="component" value="Unassembled WGS sequence"/>
</dbReference>
<evidence type="ECO:0008006" key="3">
    <source>
        <dbReference type="Google" id="ProtNLM"/>
    </source>
</evidence>
<dbReference type="OrthoDB" id="55739at2759"/>
<dbReference type="AlphaFoldDB" id="K0RY61"/>
<name>K0RY61_THAOC</name>
<organism evidence="1 2">
    <name type="scientific">Thalassiosira oceanica</name>
    <name type="common">Marine diatom</name>
    <dbReference type="NCBI Taxonomy" id="159749"/>
    <lineage>
        <taxon>Eukaryota</taxon>
        <taxon>Sar</taxon>
        <taxon>Stramenopiles</taxon>
        <taxon>Ochrophyta</taxon>
        <taxon>Bacillariophyta</taxon>
        <taxon>Coscinodiscophyceae</taxon>
        <taxon>Thalassiosirophycidae</taxon>
        <taxon>Thalassiosirales</taxon>
        <taxon>Thalassiosiraceae</taxon>
        <taxon>Thalassiosira</taxon>
    </lineage>
</organism>